<protein>
    <recommendedName>
        <fullName evidence="1">ABC1 atypical kinase-like domain-containing protein</fullName>
    </recommendedName>
</protein>
<feature type="domain" description="ABC1 atypical kinase-like" evidence="1">
    <location>
        <begin position="134"/>
        <end position="201"/>
    </location>
</feature>
<dbReference type="InterPro" id="IPR051130">
    <property type="entry name" value="Mito_struct-func_regulator"/>
</dbReference>
<dbReference type="InterPro" id="IPR004147">
    <property type="entry name" value="ABC1_dom"/>
</dbReference>
<name>A0A7S0GI33_9STRA</name>
<dbReference type="SUPFAM" id="SSF56112">
    <property type="entry name" value="Protein kinase-like (PK-like)"/>
    <property type="match status" value="1"/>
</dbReference>
<evidence type="ECO:0000313" key="2">
    <source>
        <dbReference type="EMBL" id="CAD8418903.1"/>
    </source>
</evidence>
<dbReference type="AlphaFoldDB" id="A0A7S0GI33"/>
<dbReference type="InterPro" id="IPR011009">
    <property type="entry name" value="Kinase-like_dom_sf"/>
</dbReference>
<gene>
    <name evidence="2" type="ORF">PINE0816_LOCUS15038</name>
</gene>
<dbReference type="EMBL" id="HBEL01032175">
    <property type="protein sequence ID" value="CAD8418903.1"/>
    <property type="molecule type" value="Transcribed_RNA"/>
</dbReference>
<proteinExistence type="predicted"/>
<organism evidence="2">
    <name type="scientific">Proboscia inermis</name>
    <dbReference type="NCBI Taxonomy" id="420281"/>
    <lineage>
        <taxon>Eukaryota</taxon>
        <taxon>Sar</taxon>
        <taxon>Stramenopiles</taxon>
        <taxon>Ochrophyta</taxon>
        <taxon>Bacillariophyta</taxon>
        <taxon>Coscinodiscophyceae</taxon>
        <taxon>Rhizosoleniophycidae</taxon>
        <taxon>Rhizosoleniales</taxon>
        <taxon>Rhizosoleniaceae</taxon>
        <taxon>Proboscia</taxon>
    </lineage>
</organism>
<accession>A0A7S0GI33</accession>
<dbReference type="PANTHER" id="PTHR43173:SF34">
    <property type="entry name" value="ABC1 ATYPICAL KINASE-LIKE DOMAIN-CONTAINING PROTEIN"/>
    <property type="match status" value="1"/>
</dbReference>
<sequence length="305" mass="34664">MMKSPFSQLVKVPQPLRILCTKNMLVMELLDGKQLSRSINDQLVDALDGDRALARELLRPKKRAQEENKEDDSGMYAMYRNFQKILSLNRNYKNKTSETSQQSSVGNRGILNEMKTIFSLILISKQSRKKLDLLIDVHGYQIFHDGVFNADPHPGNILDLTDGRIGLLDYGQAKRLQPCECIALAKVLMALRDGNEDSVADAMRELGFRSKLDRSDILAQTAAFYFDSDEVFEKLGYNNNKAFMEHLQKVDPMIVVPDAAVMVARTSILFRGIGSLLRQRVKISDRWYPYAKAAIQEEVKLKLCT</sequence>
<evidence type="ECO:0000259" key="1">
    <source>
        <dbReference type="Pfam" id="PF03109"/>
    </source>
</evidence>
<reference evidence="2" key="1">
    <citation type="submission" date="2021-01" db="EMBL/GenBank/DDBJ databases">
        <authorList>
            <person name="Corre E."/>
            <person name="Pelletier E."/>
            <person name="Niang G."/>
            <person name="Scheremetjew M."/>
            <person name="Finn R."/>
            <person name="Kale V."/>
            <person name="Holt S."/>
            <person name="Cochrane G."/>
            <person name="Meng A."/>
            <person name="Brown T."/>
            <person name="Cohen L."/>
        </authorList>
    </citation>
    <scope>NUCLEOTIDE SEQUENCE</scope>
    <source>
        <strain evidence="2">CCAP1064/1</strain>
    </source>
</reference>
<dbReference type="Pfam" id="PF03109">
    <property type="entry name" value="ABC1"/>
    <property type="match status" value="1"/>
</dbReference>
<dbReference type="PANTHER" id="PTHR43173">
    <property type="entry name" value="ABC1 FAMILY PROTEIN"/>
    <property type="match status" value="1"/>
</dbReference>